<dbReference type="AlphaFoldDB" id="A0A371DGA7"/>
<dbReference type="OrthoDB" id="2755084at2759"/>
<accession>A0A371DGA7</accession>
<feature type="region of interest" description="Disordered" evidence="1">
    <location>
        <begin position="1"/>
        <end position="23"/>
    </location>
</feature>
<feature type="compositionally biased region" description="Polar residues" evidence="1">
    <location>
        <begin position="316"/>
        <end position="328"/>
    </location>
</feature>
<sequence length="393" mass="42445">MNGLSAHQHPVGVPLTTYGNPGGAPRISPALLRGAKELTTIFEKRTTKLKDEYEEKIRVLIKERDAALVEASEGRSQGSDIGHAAQLAALRAEHDSERVQWEKERSQWQEERGRWEQERARGSEQLMKWATETNAIAKEREARQALERQVEVLRKEKEDLKDAMNSVLGAAAQVQDAEVQPLAGGSLGEMRANSHGLALEATPPLSPARSMTLRTLASSGTLSTLKSPSQEPVPMQVRSTSPPLLPLPFDDFLVNLSPTFDPPFLEPLLGLQLDPPIPPPAPSPDHQQMQASPFSAPSSITAGNSSSRSPGAVGVTSESRTAGSTSKSPRWKLVIRIPPSNEPPRKRIKPPLTPPPPEESMEVIHWPRPPPSDGEGGDGDGGVGDPAVVSETS</sequence>
<evidence type="ECO:0000313" key="2">
    <source>
        <dbReference type="EMBL" id="RDX51580.1"/>
    </source>
</evidence>
<evidence type="ECO:0000256" key="1">
    <source>
        <dbReference type="SAM" id="MobiDB-lite"/>
    </source>
</evidence>
<feature type="region of interest" description="Disordered" evidence="1">
    <location>
        <begin position="217"/>
        <end position="244"/>
    </location>
</feature>
<dbReference type="Proteomes" id="UP000256964">
    <property type="component" value="Unassembled WGS sequence"/>
</dbReference>
<feature type="compositionally biased region" description="Polar residues" evidence="1">
    <location>
        <begin position="217"/>
        <end position="230"/>
    </location>
</feature>
<feature type="region of interest" description="Disordered" evidence="1">
    <location>
        <begin position="92"/>
        <end position="121"/>
    </location>
</feature>
<protein>
    <submittedName>
        <fullName evidence="2">Uncharacterized protein</fullName>
    </submittedName>
</protein>
<name>A0A371DGA7_9APHY</name>
<feature type="region of interest" description="Disordered" evidence="1">
    <location>
        <begin position="264"/>
        <end position="393"/>
    </location>
</feature>
<organism evidence="2 3">
    <name type="scientific">Lentinus brumalis</name>
    <dbReference type="NCBI Taxonomy" id="2498619"/>
    <lineage>
        <taxon>Eukaryota</taxon>
        <taxon>Fungi</taxon>
        <taxon>Dikarya</taxon>
        <taxon>Basidiomycota</taxon>
        <taxon>Agaricomycotina</taxon>
        <taxon>Agaricomycetes</taxon>
        <taxon>Polyporales</taxon>
        <taxon>Polyporaceae</taxon>
        <taxon>Lentinus</taxon>
    </lineage>
</organism>
<proteinExistence type="predicted"/>
<evidence type="ECO:0000313" key="3">
    <source>
        <dbReference type="Proteomes" id="UP000256964"/>
    </source>
</evidence>
<reference evidence="2 3" key="1">
    <citation type="journal article" date="2018" name="Biotechnol. Biofuels">
        <title>Integrative visual omics of the white-rot fungus Polyporus brumalis exposes the biotechnological potential of its oxidative enzymes for delignifying raw plant biomass.</title>
        <authorList>
            <person name="Miyauchi S."/>
            <person name="Rancon A."/>
            <person name="Drula E."/>
            <person name="Hage H."/>
            <person name="Chaduli D."/>
            <person name="Favel A."/>
            <person name="Grisel S."/>
            <person name="Henrissat B."/>
            <person name="Herpoel-Gimbert I."/>
            <person name="Ruiz-Duenas F.J."/>
            <person name="Chevret D."/>
            <person name="Hainaut M."/>
            <person name="Lin J."/>
            <person name="Wang M."/>
            <person name="Pangilinan J."/>
            <person name="Lipzen A."/>
            <person name="Lesage-Meessen L."/>
            <person name="Navarro D."/>
            <person name="Riley R."/>
            <person name="Grigoriev I.V."/>
            <person name="Zhou S."/>
            <person name="Raouche S."/>
            <person name="Rosso M.N."/>
        </authorList>
    </citation>
    <scope>NUCLEOTIDE SEQUENCE [LARGE SCALE GENOMIC DNA]</scope>
    <source>
        <strain evidence="2 3">BRFM 1820</strain>
    </source>
</reference>
<feature type="compositionally biased region" description="Polar residues" evidence="1">
    <location>
        <begin position="285"/>
        <end position="309"/>
    </location>
</feature>
<dbReference type="EMBL" id="KZ857394">
    <property type="protein sequence ID" value="RDX51580.1"/>
    <property type="molecule type" value="Genomic_DNA"/>
</dbReference>
<keyword evidence="3" id="KW-1185">Reference proteome</keyword>
<gene>
    <name evidence="2" type="ORF">OH76DRAFT_1554959</name>
</gene>